<evidence type="ECO:0000313" key="15">
    <source>
        <dbReference type="EMBL" id="KXK59464.1"/>
    </source>
</evidence>
<proteinExistence type="inferred from homology"/>
<keyword evidence="11" id="KW-0411">Iron-sulfur</keyword>
<gene>
    <name evidence="15" type="ORF">AWW66_24075</name>
</gene>
<evidence type="ECO:0000256" key="6">
    <source>
        <dbReference type="ARBA" id="ARBA00022485"/>
    </source>
</evidence>
<dbReference type="SMART" id="SM00525">
    <property type="entry name" value="FES"/>
    <property type="match status" value="1"/>
</dbReference>
<evidence type="ECO:0000256" key="2">
    <source>
        <dbReference type="ARBA" id="ARBA00001966"/>
    </source>
</evidence>
<dbReference type="OrthoDB" id="9802365at2"/>
<keyword evidence="7" id="KW-0479">Metal-binding</keyword>
<dbReference type="GO" id="GO:0006298">
    <property type="term" value="P:mismatch repair"/>
    <property type="evidence" value="ECO:0007669"/>
    <property type="project" value="TreeGrafter"/>
</dbReference>
<dbReference type="Pfam" id="PF00633">
    <property type="entry name" value="HHH"/>
    <property type="match status" value="1"/>
</dbReference>
<comment type="cofactor">
    <cofactor evidence="2">
        <name>[4Fe-4S] cluster</name>
        <dbReference type="ChEBI" id="CHEBI:49883"/>
    </cofactor>
</comment>
<dbReference type="PANTHER" id="PTHR42944:SF1">
    <property type="entry name" value="ADENINE DNA GLYCOSYLASE"/>
    <property type="match status" value="1"/>
</dbReference>
<dbReference type="Proteomes" id="UP000070620">
    <property type="component" value="Unassembled WGS sequence"/>
</dbReference>
<dbReference type="RefSeq" id="WP_067370782.1">
    <property type="nucleotide sequence ID" value="NZ_JBIUBN010000008.1"/>
</dbReference>
<reference evidence="15 16" key="1">
    <citation type="submission" date="2016-01" db="EMBL/GenBank/DDBJ databases">
        <title>Whole genome sequence and analysis of Micromonospora rosaria DSM 803, which can produce antibacterial substance rosamicin.</title>
        <authorList>
            <person name="Yang H."/>
            <person name="He X."/>
            <person name="Zhu D."/>
        </authorList>
    </citation>
    <scope>NUCLEOTIDE SEQUENCE [LARGE SCALE GENOMIC DNA]</scope>
    <source>
        <strain evidence="15 16">DSM 803</strain>
    </source>
</reference>
<dbReference type="SUPFAM" id="SSF48150">
    <property type="entry name" value="DNA-glycosylase"/>
    <property type="match status" value="1"/>
</dbReference>
<dbReference type="PROSITE" id="PS01155">
    <property type="entry name" value="ENDONUCLEASE_III_2"/>
    <property type="match status" value="1"/>
</dbReference>
<dbReference type="InterPro" id="IPR003265">
    <property type="entry name" value="HhH-GPD_domain"/>
</dbReference>
<organism evidence="15 16">
    <name type="scientific">Micromonospora rosaria</name>
    <dbReference type="NCBI Taxonomy" id="47874"/>
    <lineage>
        <taxon>Bacteria</taxon>
        <taxon>Bacillati</taxon>
        <taxon>Actinomycetota</taxon>
        <taxon>Actinomycetes</taxon>
        <taxon>Micromonosporales</taxon>
        <taxon>Micromonosporaceae</taxon>
        <taxon>Micromonospora</taxon>
    </lineage>
</organism>
<keyword evidence="13" id="KW-0326">Glycosidase</keyword>
<keyword evidence="10" id="KW-0408">Iron</keyword>
<comment type="catalytic activity">
    <reaction evidence="1">
        <text>Hydrolyzes free adenine bases from 7,8-dihydro-8-oxoguanine:adenine mismatched double-stranded DNA, leaving an apurinic site.</text>
        <dbReference type="EC" id="3.2.2.31"/>
    </reaction>
</comment>
<dbReference type="GO" id="GO:0000701">
    <property type="term" value="F:purine-specific mismatch base pair DNA N-glycosylase activity"/>
    <property type="evidence" value="ECO:0007669"/>
    <property type="project" value="UniProtKB-EC"/>
</dbReference>
<comment type="caution">
    <text evidence="15">The sequence shown here is derived from an EMBL/GenBank/DDBJ whole genome shotgun (WGS) entry which is preliminary data.</text>
</comment>
<dbReference type="InterPro" id="IPR004035">
    <property type="entry name" value="Endouclease-III_FeS-bd_BS"/>
</dbReference>
<dbReference type="GO" id="GO:0051539">
    <property type="term" value="F:4 iron, 4 sulfur cluster binding"/>
    <property type="evidence" value="ECO:0007669"/>
    <property type="project" value="UniProtKB-KW"/>
</dbReference>
<dbReference type="InterPro" id="IPR023170">
    <property type="entry name" value="HhH_base_excis_C"/>
</dbReference>
<protein>
    <recommendedName>
        <fullName evidence="5">Adenine DNA glycosylase</fullName>
        <ecNumber evidence="4">3.2.2.31</ecNumber>
    </recommendedName>
</protein>
<dbReference type="GO" id="GO:0035485">
    <property type="term" value="F:adenine/guanine mispair binding"/>
    <property type="evidence" value="ECO:0007669"/>
    <property type="project" value="TreeGrafter"/>
</dbReference>
<dbReference type="EC" id="3.2.2.31" evidence="4"/>
<evidence type="ECO:0000256" key="3">
    <source>
        <dbReference type="ARBA" id="ARBA00008343"/>
    </source>
</evidence>
<comment type="similarity">
    <text evidence="3">Belongs to the Nth/MutY family.</text>
</comment>
<dbReference type="Pfam" id="PF00730">
    <property type="entry name" value="HhH-GPD"/>
    <property type="match status" value="1"/>
</dbReference>
<dbReference type="InterPro" id="IPR011257">
    <property type="entry name" value="DNA_glycosylase"/>
</dbReference>
<dbReference type="GO" id="GO:0006284">
    <property type="term" value="P:base-excision repair"/>
    <property type="evidence" value="ECO:0007669"/>
    <property type="project" value="InterPro"/>
</dbReference>
<dbReference type="CDD" id="cd00056">
    <property type="entry name" value="ENDO3c"/>
    <property type="match status" value="1"/>
</dbReference>
<dbReference type="SMART" id="SM00478">
    <property type="entry name" value="ENDO3c"/>
    <property type="match status" value="1"/>
</dbReference>
<dbReference type="GO" id="GO:0046872">
    <property type="term" value="F:metal ion binding"/>
    <property type="evidence" value="ECO:0007669"/>
    <property type="project" value="UniProtKB-KW"/>
</dbReference>
<evidence type="ECO:0000256" key="5">
    <source>
        <dbReference type="ARBA" id="ARBA00022023"/>
    </source>
</evidence>
<name>A0A136PM30_9ACTN</name>
<evidence type="ECO:0000256" key="7">
    <source>
        <dbReference type="ARBA" id="ARBA00022723"/>
    </source>
</evidence>
<evidence type="ECO:0000256" key="13">
    <source>
        <dbReference type="ARBA" id="ARBA00023295"/>
    </source>
</evidence>
<evidence type="ECO:0000256" key="1">
    <source>
        <dbReference type="ARBA" id="ARBA00000843"/>
    </source>
</evidence>
<evidence type="ECO:0000256" key="8">
    <source>
        <dbReference type="ARBA" id="ARBA00022763"/>
    </source>
</evidence>
<sequence>MSEPTFATLVSRWYSEHARDLPWRRPGVTPWAILVSEVMLQQTPVVRVVPAWEAWLARWPTPAALADDTPAEAIRMWGRLGYPRRAVRLRDCAVAIVERHAGAVPDRLDQLLALPGVGTYTARAVAAFAYGQRHPVVDTNVRRVVCRAIAGEPDAGPATRPADLVATEELLPVEPAAAALASAAFMELGAVLCVARSPRCDRCPVASVCAWRAAGSPPATGPSRRPQQYAGTDRQVRGLLLGVLRETTGPVPRHRLDQVWADDVQRSRALAGLVTDGLVEPVGEASFRLVGDGGPAAPAPALL</sequence>
<dbReference type="PROSITE" id="PS00764">
    <property type="entry name" value="ENDONUCLEASE_III_1"/>
    <property type="match status" value="1"/>
</dbReference>
<evidence type="ECO:0000256" key="11">
    <source>
        <dbReference type="ARBA" id="ARBA00023014"/>
    </source>
</evidence>
<evidence type="ECO:0000256" key="10">
    <source>
        <dbReference type="ARBA" id="ARBA00023004"/>
    </source>
</evidence>
<dbReference type="InterPro" id="IPR004036">
    <property type="entry name" value="Endonuclease-III-like_CS2"/>
</dbReference>
<keyword evidence="6" id="KW-0004">4Fe-4S</keyword>
<dbReference type="GO" id="GO:0034039">
    <property type="term" value="F:8-oxo-7,8-dihydroguanine DNA N-glycosylase activity"/>
    <property type="evidence" value="ECO:0007669"/>
    <property type="project" value="TreeGrafter"/>
</dbReference>
<dbReference type="AlphaFoldDB" id="A0A136PM30"/>
<dbReference type="EMBL" id="LRQV01000112">
    <property type="protein sequence ID" value="KXK59464.1"/>
    <property type="molecule type" value="Genomic_DNA"/>
</dbReference>
<evidence type="ECO:0000259" key="14">
    <source>
        <dbReference type="SMART" id="SM00478"/>
    </source>
</evidence>
<dbReference type="Gene3D" id="1.10.1670.10">
    <property type="entry name" value="Helix-hairpin-Helix base-excision DNA repair enzymes (C-terminal)"/>
    <property type="match status" value="1"/>
</dbReference>
<dbReference type="Pfam" id="PF10576">
    <property type="entry name" value="EndIII_4Fe-2S"/>
    <property type="match status" value="1"/>
</dbReference>
<keyword evidence="12" id="KW-0234">DNA repair</keyword>
<evidence type="ECO:0000313" key="16">
    <source>
        <dbReference type="Proteomes" id="UP000070620"/>
    </source>
</evidence>
<evidence type="ECO:0000256" key="12">
    <source>
        <dbReference type="ARBA" id="ARBA00023204"/>
    </source>
</evidence>
<keyword evidence="9" id="KW-0378">Hydrolase</keyword>
<dbReference type="FunFam" id="1.10.340.30:FF:000003">
    <property type="entry name" value="A/G-specific adenine glycosylase"/>
    <property type="match status" value="1"/>
</dbReference>
<dbReference type="Gene3D" id="1.10.340.30">
    <property type="entry name" value="Hypothetical protein, domain 2"/>
    <property type="match status" value="1"/>
</dbReference>
<keyword evidence="8" id="KW-0227">DNA damage</keyword>
<feature type="domain" description="HhH-GPD" evidence="14">
    <location>
        <begin position="39"/>
        <end position="191"/>
    </location>
</feature>
<dbReference type="InterPro" id="IPR000445">
    <property type="entry name" value="HhH_motif"/>
</dbReference>
<dbReference type="GO" id="GO:0032357">
    <property type="term" value="F:oxidized purine DNA binding"/>
    <property type="evidence" value="ECO:0007669"/>
    <property type="project" value="TreeGrafter"/>
</dbReference>
<dbReference type="InterPro" id="IPR003651">
    <property type="entry name" value="Endonuclease3_FeS-loop_motif"/>
</dbReference>
<evidence type="ECO:0000256" key="9">
    <source>
        <dbReference type="ARBA" id="ARBA00022801"/>
    </source>
</evidence>
<evidence type="ECO:0000256" key="4">
    <source>
        <dbReference type="ARBA" id="ARBA00012045"/>
    </source>
</evidence>
<dbReference type="PANTHER" id="PTHR42944">
    <property type="entry name" value="ADENINE DNA GLYCOSYLASE"/>
    <property type="match status" value="1"/>
</dbReference>
<keyword evidence="16" id="KW-1185">Reference proteome</keyword>
<dbReference type="InterPro" id="IPR044298">
    <property type="entry name" value="MIG/MutY"/>
</dbReference>
<accession>A0A136PM30</accession>